<comment type="caution">
    <text evidence="2">The sequence shown here is derived from an EMBL/GenBank/DDBJ whole genome shotgun (WGS) entry which is preliminary data.</text>
</comment>
<dbReference type="InterPro" id="IPR003010">
    <property type="entry name" value="C-N_Hydrolase"/>
</dbReference>
<dbReference type="EMBL" id="JAQSDF010000037">
    <property type="protein sequence ID" value="MDI1231687.1"/>
    <property type="molecule type" value="Genomic_DNA"/>
</dbReference>
<reference evidence="2" key="1">
    <citation type="submission" date="2023-01" db="EMBL/GenBank/DDBJ databases">
        <title>Biogeochemical cycle of methane in antarctic sediments.</title>
        <authorList>
            <person name="Roldan D.M."/>
            <person name="Menes R.J."/>
        </authorList>
    </citation>
    <scope>NUCLEOTIDE SEQUENCE [LARGE SCALE GENOMIC DNA]</scope>
    <source>
        <strain evidence="2">K-2018 MAG008</strain>
    </source>
</reference>
<keyword evidence="2" id="KW-0378">Hydrolase</keyword>
<dbReference type="InterPro" id="IPR036526">
    <property type="entry name" value="C-N_Hydrolase_sf"/>
</dbReference>
<organism evidence="2 3">
    <name type="scientific">Candidatus Methylobacter titanis</name>
    <dbReference type="NCBI Taxonomy" id="3053457"/>
    <lineage>
        <taxon>Bacteria</taxon>
        <taxon>Pseudomonadati</taxon>
        <taxon>Pseudomonadota</taxon>
        <taxon>Gammaproteobacteria</taxon>
        <taxon>Methylococcales</taxon>
        <taxon>Methylococcaceae</taxon>
        <taxon>Methylobacter</taxon>
    </lineage>
</organism>
<sequence length="324" mass="35789">MNVKIATAQYDISFLENWQQYQSKVERWVLDAAQQDAKILLFPEYASMELASLFIARDGVYAVSLSGTGSAIARDGVYAGILPGAGSAGEAVYSSLSKQLAVMQSLLEDYLDLFQMLAKKYQCIIQSGTFPVKTDSGAYRNRAYLFMPNGQFDYQDKLMMTRFENEQWLIQSGEELRCFDSEYGKIAINVCYDSEFPMLARKQVEAGANLILVPSCTDTLAGYHRVKIGCQARALENQCYVVQAALVGNAPWSEAVDVNIGAAAVYTPVDRGFPDNGILAAGKLNAVQWVVAEVSLGACATVREQGQVFNYKDWSLQHAFVMRS</sequence>
<dbReference type="Proteomes" id="UP001160519">
    <property type="component" value="Unassembled WGS sequence"/>
</dbReference>
<feature type="domain" description="CN hydrolase" evidence="1">
    <location>
        <begin position="3"/>
        <end position="296"/>
    </location>
</feature>
<dbReference type="GO" id="GO:0016787">
    <property type="term" value="F:hydrolase activity"/>
    <property type="evidence" value="ECO:0007669"/>
    <property type="project" value="UniProtKB-KW"/>
</dbReference>
<dbReference type="PANTHER" id="PTHR23088">
    <property type="entry name" value="NITRILASE-RELATED"/>
    <property type="match status" value="1"/>
</dbReference>
<dbReference type="Gene3D" id="3.60.110.10">
    <property type="entry name" value="Carbon-nitrogen hydrolase"/>
    <property type="match status" value="1"/>
</dbReference>
<dbReference type="CDD" id="cd07574">
    <property type="entry name" value="nitrilase_Rim1_like"/>
    <property type="match status" value="1"/>
</dbReference>
<keyword evidence="3" id="KW-1185">Reference proteome</keyword>
<gene>
    <name evidence="2" type="ORF">PSU93_11100</name>
</gene>
<evidence type="ECO:0000313" key="3">
    <source>
        <dbReference type="Proteomes" id="UP001160519"/>
    </source>
</evidence>
<evidence type="ECO:0000313" key="2">
    <source>
        <dbReference type="EMBL" id="MDI1231687.1"/>
    </source>
</evidence>
<dbReference type="PANTHER" id="PTHR23088:SF50">
    <property type="entry name" value="HYDROLASE YHCX"/>
    <property type="match status" value="1"/>
</dbReference>
<protein>
    <submittedName>
        <fullName evidence="2">Carbon-nitrogen hydrolase family protein</fullName>
    </submittedName>
</protein>
<dbReference type="PROSITE" id="PS50263">
    <property type="entry name" value="CN_HYDROLASE"/>
    <property type="match status" value="1"/>
</dbReference>
<dbReference type="SUPFAM" id="SSF56317">
    <property type="entry name" value="Carbon-nitrogen hydrolase"/>
    <property type="match status" value="1"/>
</dbReference>
<name>A0AA43Q6W2_9GAMM</name>
<proteinExistence type="predicted"/>
<dbReference type="Pfam" id="PF00795">
    <property type="entry name" value="CN_hydrolase"/>
    <property type="match status" value="1"/>
</dbReference>
<accession>A0AA43Q6W2</accession>
<evidence type="ECO:0000259" key="1">
    <source>
        <dbReference type="PROSITE" id="PS50263"/>
    </source>
</evidence>
<dbReference type="AlphaFoldDB" id="A0AA43Q6W2"/>